<dbReference type="Proteomes" id="UP001163046">
    <property type="component" value="Unassembled WGS sequence"/>
</dbReference>
<name>A0A9X0A3P7_9CNID</name>
<dbReference type="AlphaFoldDB" id="A0A9X0A3P7"/>
<keyword evidence="4" id="KW-1185">Reference proteome</keyword>
<reference evidence="3" key="1">
    <citation type="submission" date="2023-01" db="EMBL/GenBank/DDBJ databases">
        <title>Genome assembly of the deep-sea coral Lophelia pertusa.</title>
        <authorList>
            <person name="Herrera S."/>
            <person name="Cordes E."/>
        </authorList>
    </citation>
    <scope>NUCLEOTIDE SEQUENCE</scope>
    <source>
        <strain evidence="3">USNM1676648</strain>
        <tissue evidence="3">Polyp</tissue>
    </source>
</reference>
<feature type="coiled-coil region" evidence="1">
    <location>
        <begin position="158"/>
        <end position="185"/>
    </location>
</feature>
<feature type="compositionally biased region" description="Polar residues" evidence="2">
    <location>
        <begin position="248"/>
        <end position="258"/>
    </location>
</feature>
<feature type="region of interest" description="Disordered" evidence="2">
    <location>
        <begin position="225"/>
        <end position="266"/>
    </location>
</feature>
<dbReference type="EMBL" id="MU825400">
    <property type="protein sequence ID" value="KAJ7392883.1"/>
    <property type="molecule type" value="Genomic_DNA"/>
</dbReference>
<gene>
    <name evidence="3" type="ORF">OS493_010544</name>
</gene>
<evidence type="ECO:0000313" key="4">
    <source>
        <dbReference type="Proteomes" id="UP001163046"/>
    </source>
</evidence>
<comment type="caution">
    <text evidence="3">The sequence shown here is derived from an EMBL/GenBank/DDBJ whole genome shotgun (WGS) entry which is preliminary data.</text>
</comment>
<organism evidence="3 4">
    <name type="scientific">Desmophyllum pertusum</name>
    <dbReference type="NCBI Taxonomy" id="174260"/>
    <lineage>
        <taxon>Eukaryota</taxon>
        <taxon>Metazoa</taxon>
        <taxon>Cnidaria</taxon>
        <taxon>Anthozoa</taxon>
        <taxon>Hexacorallia</taxon>
        <taxon>Scleractinia</taxon>
        <taxon>Caryophylliina</taxon>
        <taxon>Caryophylliidae</taxon>
        <taxon>Desmophyllum</taxon>
    </lineage>
</organism>
<sequence length="372" mass="41537">MAADPDKVLAVVEAVIFYHADPESGNNKFAGTKERVRIGIKTSHQNLNAFTRYVTSFCGIKAECVKRGLGESFEVRIRRLVKDSTSQPKAFSVNTQEQWDLEMPILTDSTSSSLLQVNVIKKITVFTKKAPILKIVDKRTVDKIDGHKDADLISNLKMGQEVKRNERQEKALEDMRKEAAMLSNSSVINEFTIKCGLCLSTKQVPTERKVHSRVAYFKKSNTWIPKSGQRKGNKGYEGSNAGLDNKKANPSSSTTETQGEYDSDRDMDLDVDLDVDLDTDHNFNVEMDGESFLEDPACLQESIGIVSDDSELDYEIMHQMDIKHDNSSDTDNVIIEYDSSDSCTSDDLDEDRAVHLVSSVFGTTRSIVPATE</sequence>
<protein>
    <submittedName>
        <fullName evidence="3">Uncharacterized protein</fullName>
    </submittedName>
</protein>
<keyword evidence="1" id="KW-0175">Coiled coil</keyword>
<evidence type="ECO:0000256" key="1">
    <source>
        <dbReference type="SAM" id="Coils"/>
    </source>
</evidence>
<proteinExistence type="predicted"/>
<evidence type="ECO:0000313" key="3">
    <source>
        <dbReference type="EMBL" id="KAJ7392883.1"/>
    </source>
</evidence>
<evidence type="ECO:0000256" key="2">
    <source>
        <dbReference type="SAM" id="MobiDB-lite"/>
    </source>
</evidence>
<accession>A0A9X0A3P7</accession>
<dbReference type="OrthoDB" id="6011127at2759"/>